<dbReference type="AlphaFoldDB" id="A0A7U2F478"/>
<dbReference type="KEGG" id="pno:SNOG_04459"/>
<organism evidence="2 3">
    <name type="scientific">Phaeosphaeria nodorum (strain SN15 / ATCC MYA-4574 / FGSC 10173)</name>
    <name type="common">Glume blotch fungus</name>
    <name type="synonym">Parastagonospora nodorum</name>
    <dbReference type="NCBI Taxonomy" id="321614"/>
    <lineage>
        <taxon>Eukaryota</taxon>
        <taxon>Fungi</taxon>
        <taxon>Dikarya</taxon>
        <taxon>Ascomycota</taxon>
        <taxon>Pezizomycotina</taxon>
        <taxon>Dothideomycetes</taxon>
        <taxon>Pleosporomycetidae</taxon>
        <taxon>Pleosporales</taxon>
        <taxon>Pleosporineae</taxon>
        <taxon>Phaeosphaeriaceae</taxon>
        <taxon>Parastagonospora</taxon>
    </lineage>
</organism>
<accession>A0A7U2F478</accession>
<dbReference type="InterPro" id="IPR031837">
    <property type="entry name" value="DUF5071"/>
</dbReference>
<dbReference type="VEuPathDB" id="FungiDB:JI435_044590"/>
<dbReference type="EMBL" id="CP069030">
    <property type="protein sequence ID" value="QRC98394.1"/>
    <property type="molecule type" value="Genomic_DNA"/>
</dbReference>
<keyword evidence="3" id="KW-1185">Reference proteome</keyword>
<dbReference type="Proteomes" id="UP000663193">
    <property type="component" value="Chromosome 8"/>
</dbReference>
<evidence type="ECO:0000313" key="3">
    <source>
        <dbReference type="Proteomes" id="UP000663193"/>
    </source>
</evidence>
<dbReference type="InterPro" id="IPR038692">
    <property type="entry name" value="Cthe_2751_sf"/>
</dbReference>
<evidence type="ECO:0000313" key="2">
    <source>
        <dbReference type="EMBL" id="QRC98394.1"/>
    </source>
</evidence>
<dbReference type="Gene3D" id="1.25.40.750">
    <property type="entry name" value="Domain of unknown function DUF5071"/>
    <property type="match status" value="1"/>
</dbReference>
<protein>
    <recommendedName>
        <fullName evidence="1">DUF5071 domain-containing protein</fullName>
    </recommendedName>
</protein>
<sequence length="150" mass="17279">MPSPHPLMPRDRHDSATLTHLKSLGPSTWAPLIPPSAPDGGLLHWLEDINWPIARPISKLLVSLADDVDAREQYGHYLVDTVNKLFKSSEDWEWVYYVLVYVVCEVEDKEWARSKFGDGVRGLEGRMRGEEEKEWGFGEYIGKLLEEDWL</sequence>
<dbReference type="RefSeq" id="XP_001794876.1">
    <property type="nucleotide sequence ID" value="XM_001794824.1"/>
</dbReference>
<evidence type="ECO:0000259" key="1">
    <source>
        <dbReference type="Pfam" id="PF16804"/>
    </source>
</evidence>
<name>A0A7U2F478_PHANO</name>
<gene>
    <name evidence="2" type="ORF">JI435_044590</name>
</gene>
<proteinExistence type="predicted"/>
<dbReference type="Pfam" id="PF16804">
    <property type="entry name" value="DUF5071"/>
    <property type="match status" value="1"/>
</dbReference>
<reference evidence="3" key="1">
    <citation type="journal article" date="2021" name="BMC Genomics">
        <title>Chromosome-level genome assembly and manually-curated proteome of model necrotroph Parastagonospora nodorum Sn15 reveals a genome-wide trove of candidate effector homologs, and redundancy of virulence-related functions within an accessory chromosome.</title>
        <authorList>
            <person name="Bertazzoni S."/>
            <person name="Jones D.A.B."/>
            <person name="Phan H.T."/>
            <person name="Tan K.-C."/>
            <person name="Hane J.K."/>
        </authorList>
    </citation>
    <scope>NUCLEOTIDE SEQUENCE [LARGE SCALE GENOMIC DNA]</scope>
    <source>
        <strain evidence="3">SN15 / ATCC MYA-4574 / FGSC 10173)</strain>
    </source>
</reference>
<dbReference type="OrthoDB" id="2969215at2759"/>
<feature type="domain" description="DUF5071" evidence="1">
    <location>
        <begin position="7"/>
        <end position="110"/>
    </location>
</feature>